<evidence type="ECO:0000256" key="16">
    <source>
        <dbReference type="ARBA" id="ARBA00022902"/>
    </source>
</evidence>
<name>A0A8D3AA09_SCOMX</name>
<dbReference type="InterPro" id="IPR001478">
    <property type="entry name" value="PDZ"/>
</dbReference>
<dbReference type="PROSITE" id="PS50009">
    <property type="entry name" value="RASGEF_CAT"/>
    <property type="match status" value="1"/>
</dbReference>
<dbReference type="PROSITE" id="PS50212">
    <property type="entry name" value="RASGEF_NTER"/>
    <property type="match status" value="1"/>
</dbReference>
<keyword evidence="13" id="KW-0967">Endosome</keyword>
<evidence type="ECO:0000256" key="11">
    <source>
        <dbReference type="ARBA" id="ARBA00022553"/>
    </source>
</evidence>
<feature type="compositionally biased region" description="Low complexity" evidence="25">
    <location>
        <begin position="997"/>
        <end position="1006"/>
    </location>
</feature>
<dbReference type="PROSITE" id="PS50200">
    <property type="entry name" value="RA"/>
    <property type="match status" value="1"/>
</dbReference>
<feature type="domain" description="N-terminal Ras-GEF" evidence="30">
    <location>
        <begin position="195"/>
        <end position="309"/>
    </location>
</feature>
<evidence type="ECO:0000313" key="32">
    <source>
        <dbReference type="Proteomes" id="UP000694558"/>
    </source>
</evidence>
<dbReference type="GO" id="GO:0005886">
    <property type="term" value="C:plasma membrane"/>
    <property type="evidence" value="ECO:0007669"/>
    <property type="project" value="UniProtKB-SubCell"/>
</dbReference>
<reference evidence="31" key="1">
    <citation type="submission" date="2023-05" db="EMBL/GenBank/DDBJ databases">
        <title>High-quality long-read genome of Scophthalmus maximus.</title>
        <authorList>
            <person name="Lien S."/>
            <person name="Martinez P."/>
        </authorList>
    </citation>
    <scope>NUCLEOTIDE SEQUENCE [LARGE SCALE GENOMIC DNA]</scope>
</reference>
<dbReference type="GO" id="GO:0005096">
    <property type="term" value="F:GTPase activator activity"/>
    <property type="evidence" value="ECO:0007669"/>
    <property type="project" value="UniProtKB-KW"/>
</dbReference>
<comment type="similarity">
    <text evidence="5">Belongs to the RAPGEF2 family.</text>
</comment>
<evidence type="ECO:0000256" key="4">
    <source>
        <dbReference type="ARBA" id="ARBA00004603"/>
    </source>
</evidence>
<dbReference type="PROSITE" id="PS50106">
    <property type="entry name" value="PDZ"/>
    <property type="match status" value="1"/>
</dbReference>
<feature type="region of interest" description="Disordered" evidence="25">
    <location>
        <begin position="1177"/>
        <end position="1365"/>
    </location>
</feature>
<reference evidence="31" key="2">
    <citation type="submission" date="2025-08" db="UniProtKB">
        <authorList>
            <consortium name="Ensembl"/>
        </authorList>
    </citation>
    <scope>IDENTIFICATION</scope>
</reference>
<evidence type="ECO:0000256" key="3">
    <source>
        <dbReference type="ARBA" id="ARBA00004556"/>
    </source>
</evidence>
<dbReference type="InterPro" id="IPR023578">
    <property type="entry name" value="Ras_GEF_dom_sf"/>
</dbReference>
<evidence type="ECO:0000256" key="23">
    <source>
        <dbReference type="ARBA" id="ARBA00032021"/>
    </source>
</evidence>
<evidence type="ECO:0000259" key="27">
    <source>
        <dbReference type="PROSITE" id="PS50042"/>
    </source>
</evidence>
<dbReference type="FunFam" id="1.10.840.10:FF:000001">
    <property type="entry name" value="Rap guanine nucleotide exchange factor (GEF) 6"/>
    <property type="match status" value="1"/>
</dbReference>
<feature type="domain" description="Ras-associating" evidence="29">
    <location>
        <begin position="527"/>
        <end position="614"/>
    </location>
</feature>
<feature type="compositionally biased region" description="Low complexity" evidence="25">
    <location>
        <begin position="1272"/>
        <end position="1281"/>
    </location>
</feature>
<keyword evidence="9" id="KW-1003">Cell membrane</keyword>
<feature type="compositionally biased region" description="Polar residues" evidence="25">
    <location>
        <begin position="1115"/>
        <end position="1125"/>
    </location>
</feature>
<evidence type="ECO:0000256" key="12">
    <source>
        <dbReference type="ARBA" id="ARBA00022658"/>
    </source>
</evidence>
<dbReference type="InterPro" id="IPR001895">
    <property type="entry name" value="RASGEF_cat_dom"/>
</dbReference>
<evidence type="ECO:0000256" key="21">
    <source>
        <dbReference type="ARBA" id="ARBA00031545"/>
    </source>
</evidence>
<evidence type="ECO:0000256" key="5">
    <source>
        <dbReference type="ARBA" id="ARBA00010829"/>
    </source>
</evidence>
<dbReference type="PANTHER" id="PTHR45161">
    <property type="entry name" value="CYTOSKELETON-ASSOCIATED PROTEIN 4"/>
    <property type="match status" value="1"/>
</dbReference>
<dbReference type="Pfam" id="PF00618">
    <property type="entry name" value="RasGEF_N"/>
    <property type="match status" value="1"/>
</dbReference>
<evidence type="ECO:0000256" key="2">
    <source>
        <dbReference type="ARBA" id="ARBA00004282"/>
    </source>
</evidence>
<evidence type="ECO:0000256" key="8">
    <source>
        <dbReference type="ARBA" id="ARBA00022473"/>
    </source>
</evidence>
<dbReference type="SUPFAM" id="SSF54236">
    <property type="entry name" value="Ubiquitin-like"/>
    <property type="match status" value="1"/>
</dbReference>
<evidence type="ECO:0000256" key="18">
    <source>
        <dbReference type="ARBA" id="ARBA00023136"/>
    </source>
</evidence>
<dbReference type="Pfam" id="PF00595">
    <property type="entry name" value="PDZ"/>
    <property type="match status" value="1"/>
</dbReference>
<feature type="region of interest" description="Disordered" evidence="25">
    <location>
        <begin position="1106"/>
        <end position="1125"/>
    </location>
</feature>
<dbReference type="Pfam" id="PF00617">
    <property type="entry name" value="RasGEF"/>
    <property type="match status" value="1"/>
</dbReference>
<dbReference type="FunFam" id="2.60.120.10:FF:000008">
    <property type="entry name" value="Rap guanine nucleotide exchange factor (GEF) 2"/>
    <property type="match status" value="1"/>
</dbReference>
<keyword evidence="11" id="KW-0597">Phosphoprotein</keyword>
<feature type="compositionally biased region" description="Acidic residues" evidence="25">
    <location>
        <begin position="1329"/>
        <end position="1340"/>
    </location>
</feature>
<evidence type="ECO:0000259" key="29">
    <source>
        <dbReference type="PROSITE" id="PS50200"/>
    </source>
</evidence>
<dbReference type="CDD" id="cd06224">
    <property type="entry name" value="REM"/>
    <property type="match status" value="1"/>
</dbReference>
<dbReference type="GO" id="GO:0030154">
    <property type="term" value="P:cell differentiation"/>
    <property type="evidence" value="ECO:0007669"/>
    <property type="project" value="UniProtKB-KW"/>
</dbReference>
<evidence type="ECO:0000256" key="6">
    <source>
        <dbReference type="ARBA" id="ARBA00016709"/>
    </source>
</evidence>
<organism evidence="31 32">
    <name type="scientific">Scophthalmus maximus</name>
    <name type="common">Turbot</name>
    <name type="synonym">Psetta maxima</name>
    <dbReference type="NCBI Taxonomy" id="52904"/>
    <lineage>
        <taxon>Eukaryota</taxon>
        <taxon>Metazoa</taxon>
        <taxon>Chordata</taxon>
        <taxon>Craniata</taxon>
        <taxon>Vertebrata</taxon>
        <taxon>Euteleostomi</taxon>
        <taxon>Actinopterygii</taxon>
        <taxon>Neopterygii</taxon>
        <taxon>Teleostei</taxon>
        <taxon>Neoteleostei</taxon>
        <taxon>Acanthomorphata</taxon>
        <taxon>Carangaria</taxon>
        <taxon>Pleuronectiformes</taxon>
        <taxon>Pleuronectoidei</taxon>
        <taxon>Scophthalmidae</taxon>
        <taxon>Scophthalmus</taxon>
    </lineage>
</organism>
<feature type="compositionally biased region" description="Low complexity" evidence="25">
    <location>
        <begin position="1020"/>
        <end position="1030"/>
    </location>
</feature>
<dbReference type="InterPro" id="IPR000595">
    <property type="entry name" value="cNMP-bd_dom"/>
</dbReference>
<dbReference type="Gene3D" id="2.60.120.10">
    <property type="entry name" value="Jelly Rolls"/>
    <property type="match status" value="1"/>
</dbReference>
<dbReference type="Gene3D" id="1.10.840.10">
    <property type="entry name" value="Ras guanine-nucleotide exchange factors catalytic domain"/>
    <property type="match status" value="1"/>
</dbReference>
<dbReference type="PANTHER" id="PTHR45161:SF2">
    <property type="entry name" value="RAP GUANINE NUCLEOTIDE EXCHANGE FACTOR 2"/>
    <property type="match status" value="1"/>
</dbReference>
<dbReference type="Proteomes" id="UP000694558">
    <property type="component" value="Chromosome 13"/>
</dbReference>
<evidence type="ECO:0000256" key="20">
    <source>
        <dbReference type="ARBA" id="ARBA00030673"/>
    </source>
</evidence>
<evidence type="ECO:0000256" key="13">
    <source>
        <dbReference type="ARBA" id="ARBA00022753"/>
    </source>
</evidence>
<feature type="region of interest" description="Disordered" evidence="25">
    <location>
        <begin position="982"/>
        <end position="1064"/>
    </location>
</feature>
<dbReference type="FunFam" id="2.30.42.10:FF:000024">
    <property type="entry name" value="rap guanine nucleotide exchange factor 2 isoform X1"/>
    <property type="match status" value="1"/>
</dbReference>
<dbReference type="InterPro" id="IPR036964">
    <property type="entry name" value="RASGEF_cat_dom_sf"/>
</dbReference>
<dbReference type="SMART" id="SM00100">
    <property type="entry name" value="cNMP"/>
    <property type="match status" value="1"/>
</dbReference>
<dbReference type="InterPro" id="IPR018490">
    <property type="entry name" value="cNMP-bd_dom_sf"/>
</dbReference>
<gene>
    <name evidence="31" type="primary">RAPGEF2</name>
</gene>
<protein>
    <recommendedName>
        <fullName evidence="6">Rap guanine nucleotide exchange factor 2</fullName>
    </recommendedName>
    <alternativeName>
        <fullName evidence="21">Cyclic nucleotide ras GEF</fullName>
    </alternativeName>
    <alternativeName>
        <fullName evidence="23">Neural RAP guanine nucleotide exchange protein</fullName>
    </alternativeName>
    <alternativeName>
        <fullName evidence="20">PDZ domain-containing guanine nucleotide exchange factor 1</fullName>
    </alternativeName>
    <alternativeName>
        <fullName evidence="19">RA-GEF-1</fullName>
    </alternativeName>
    <alternativeName>
        <fullName evidence="22">Ras/Rap1-associating GEF-1</fullName>
    </alternativeName>
</protein>
<dbReference type="SUPFAM" id="SSF51206">
    <property type="entry name" value="cAMP-binding domain-like"/>
    <property type="match status" value="1"/>
</dbReference>
<keyword evidence="17" id="KW-0965">Cell junction</keyword>
<dbReference type="SMART" id="SM00229">
    <property type="entry name" value="RasGEFN"/>
    <property type="match status" value="1"/>
</dbReference>
<dbReference type="GO" id="GO:0070161">
    <property type="term" value="C:anchoring junction"/>
    <property type="evidence" value="ECO:0007669"/>
    <property type="project" value="UniProtKB-SubCell"/>
</dbReference>
<feature type="domain" description="PDZ" evidence="28">
    <location>
        <begin position="313"/>
        <end position="383"/>
    </location>
</feature>
<evidence type="ECO:0000256" key="14">
    <source>
        <dbReference type="ARBA" id="ARBA00022782"/>
    </source>
</evidence>
<sequence>MDLSGLPETAVDSEEDDDEEDIERASDPLMSRDIVRDCLEKDPMDRTDDDIEQLLEFMHQLPAFANMTMSVRRELCAVMVFAVVERAGTIVLNDGEELDSWSVILNGSVEVTYPDGRTEILCMGNSFGVSPTMEKEYMKGVMKTKVDDCQFVCIAQQDYCCILNQVEKNMQKVEEEGEIVMVKEHRELDRTGTRKGHIVIKGTSERLTMHLVEEHSVVDPTYIEDFLLTYRTFLSSPMVVGKKLLEWFHDPSLRDKVTRVVLLWVNNHFNDFEGDSAMTHFLEEFENNLEKEKMCGHLRLLNIACAAKAKPRLVTLTKPSRDSALAFSLLGGQEKGFRVFIDAVEPGSKAAEVGLKRGDQILEVNGQNFENVQLNKANEILKNNTHLSITVKTNLLGKEHDRKNGAPHLPKIGDIKKASRYSIPDLAVDVEQVMGLEKVSKKAKTNTVGGRNKLKKIFDKTLTSILPPKPYNDVCVGQSQDDSIVGLKQSKQIPPSLPVSGNLSSSNPDLLQSHHRILDFNNQPDMSDQVLRVFKADQQSRYIMIGKDTTAKEVVAQAIREFALTAAPEAYSLCEVSVTPEGVIKQRRLPDQLSKLADRIHLSRPFLCLTYDDAQDLLREGQISLLQLSTVEVATQLSMRAFELFCAIEPTEYIDDLYKLRSKTGSVSLKRFEEAINHETFWVATEVMREPNQLKRMKTVKHFIKIALHCRECKNFNSMFAIISGLNLAPVSRLRGTWEKLPSKYEKLFGDLQDLFDPSRNMAKYRNVLNNQNLQPPIIPLFPVIKKDLTFLHEGNDSKVDGLVNFEKLRMIAKEIRHVGRMASVNMDPALMFRTRSLSQGSANAAVLDVTQTGGHKKRVRRSSFLNAKKLYEDAQMARKVKQYLSNLSLETNEESLQTLSLQCEPSISTLPKNAGGKRPDTSPVVSRAASQQRGQLAKGNQALQVPAVALYPSRKKVPVKDLPPFGTSSPHSLKKILSLSEEGNERHRRQPEDTVSNASSQLSSPPTSPPELAQEGEISSRSSLVSNSSFDMAQEERRLRHSGGVGESHIGGPRLERRATTDPDQYSLGSFSSMQDCRGIYTGCPTVLSSPSSEELTQDQGDRVSLDAADSGRGSWTSCSSGSHDNIQTMQQGRSWETLAFGGGGVGLPPGGPEAFLGGPAALWAAQARGSWASASSSSSSAAYWGEDSEGDTGTIKRRGGKDVNADPETSSITSTGSEEAKQLGRPSPSPITAGGKGFISRKEGRYREPPPTPPGYTALTISDLAEGQHPAPAAPAIAATHSGRRPPDYTTALQRSRMVTQSPDSHLAHQGAKQRSGGLHRTRSPAEEQEPDEEEEGESLSSKLVALRKPKRVAPHTPETPRP</sequence>
<evidence type="ECO:0000256" key="9">
    <source>
        <dbReference type="ARBA" id="ARBA00022475"/>
    </source>
</evidence>
<evidence type="ECO:0000256" key="22">
    <source>
        <dbReference type="ARBA" id="ARBA00031980"/>
    </source>
</evidence>
<evidence type="ECO:0000256" key="25">
    <source>
        <dbReference type="SAM" id="MobiDB-lite"/>
    </source>
</evidence>
<dbReference type="GO" id="GO:0007399">
    <property type="term" value="P:nervous system development"/>
    <property type="evidence" value="ECO:0007669"/>
    <property type="project" value="UniProtKB-KW"/>
</dbReference>
<dbReference type="SMART" id="SM00147">
    <property type="entry name" value="RasGEF"/>
    <property type="match status" value="1"/>
</dbReference>
<evidence type="ECO:0000313" key="31">
    <source>
        <dbReference type="Ensembl" id="ENSSMAP00000014927.2"/>
    </source>
</evidence>
<feature type="domain" description="Ras-GEF" evidence="26">
    <location>
        <begin position="629"/>
        <end position="857"/>
    </location>
</feature>
<keyword evidence="14" id="KW-0221">Differentiation</keyword>
<evidence type="ECO:0000256" key="17">
    <source>
        <dbReference type="ARBA" id="ARBA00022949"/>
    </source>
</evidence>
<dbReference type="InterPro" id="IPR014710">
    <property type="entry name" value="RmlC-like_jellyroll"/>
</dbReference>
<keyword evidence="16" id="KW-0524">Neurogenesis</keyword>
<dbReference type="PROSITE" id="PS50042">
    <property type="entry name" value="CNMP_BINDING_3"/>
    <property type="match status" value="1"/>
</dbReference>
<dbReference type="SUPFAM" id="SSF50156">
    <property type="entry name" value="PDZ domain-like"/>
    <property type="match status" value="1"/>
</dbReference>
<feature type="compositionally biased region" description="Low complexity" evidence="25">
    <location>
        <begin position="1210"/>
        <end position="1219"/>
    </location>
</feature>
<keyword evidence="12 24" id="KW-0344">Guanine-nucleotide releasing factor</keyword>
<dbReference type="GO" id="GO:0005085">
    <property type="term" value="F:guanyl-nucleotide exchange factor activity"/>
    <property type="evidence" value="ECO:0007669"/>
    <property type="project" value="UniProtKB-KW"/>
</dbReference>
<comment type="subcellular location">
    <subcellularLocation>
        <location evidence="2">Cell junction</location>
    </subcellularLocation>
    <subcellularLocation>
        <location evidence="1">Cell membrane</location>
    </subcellularLocation>
    <subcellularLocation>
        <location evidence="3">Cytoplasm</location>
        <location evidence="3">Perinuclear region</location>
    </subcellularLocation>
    <subcellularLocation>
        <location evidence="4">Late endosome</location>
    </subcellularLocation>
</comment>
<evidence type="ECO:0000259" key="30">
    <source>
        <dbReference type="PROSITE" id="PS50212"/>
    </source>
</evidence>
<evidence type="ECO:0000259" key="28">
    <source>
        <dbReference type="PROSITE" id="PS50106"/>
    </source>
</evidence>
<evidence type="ECO:0000256" key="15">
    <source>
        <dbReference type="ARBA" id="ARBA00022843"/>
    </source>
</evidence>
<evidence type="ECO:0000256" key="10">
    <source>
        <dbReference type="ARBA" id="ARBA00022490"/>
    </source>
</evidence>
<dbReference type="CDD" id="cd00155">
    <property type="entry name" value="RasGEF"/>
    <property type="match status" value="1"/>
</dbReference>
<dbReference type="Pfam" id="PF00788">
    <property type="entry name" value="RA"/>
    <property type="match status" value="1"/>
</dbReference>
<dbReference type="FunFam" id="1.20.870.10:FF:000001">
    <property type="entry name" value="rap guanine nucleotide exchange factor 2 isoform X2"/>
    <property type="match status" value="1"/>
</dbReference>
<dbReference type="InterPro" id="IPR029071">
    <property type="entry name" value="Ubiquitin-like_domsf"/>
</dbReference>
<feature type="domain" description="Cyclic nucleotide-binding" evidence="27">
    <location>
        <begin position="63"/>
        <end position="128"/>
    </location>
</feature>
<keyword evidence="8" id="KW-0217">Developmental protein</keyword>
<evidence type="ECO:0000256" key="19">
    <source>
        <dbReference type="ARBA" id="ARBA00029925"/>
    </source>
</evidence>
<feature type="compositionally biased region" description="Acidic residues" evidence="25">
    <location>
        <begin position="11"/>
        <end position="22"/>
    </location>
</feature>
<feature type="region of interest" description="Disordered" evidence="25">
    <location>
        <begin position="908"/>
        <end position="941"/>
    </location>
</feature>
<evidence type="ECO:0000256" key="24">
    <source>
        <dbReference type="PROSITE-ProRule" id="PRU00168"/>
    </source>
</evidence>
<dbReference type="SUPFAM" id="SSF48366">
    <property type="entry name" value="Ras GEF"/>
    <property type="match status" value="1"/>
</dbReference>
<keyword evidence="10" id="KW-0963">Cytoplasm</keyword>
<feature type="compositionally biased region" description="Polar residues" evidence="25">
    <location>
        <begin position="1293"/>
        <end position="1306"/>
    </location>
</feature>
<dbReference type="InterPro" id="IPR000159">
    <property type="entry name" value="RA_dom"/>
</dbReference>
<dbReference type="Gene3D" id="1.20.870.10">
    <property type="entry name" value="Son of sevenless (SoS) protein Chain: S domain 1"/>
    <property type="match status" value="1"/>
</dbReference>
<evidence type="ECO:0000259" key="26">
    <source>
        <dbReference type="PROSITE" id="PS50009"/>
    </source>
</evidence>
<dbReference type="GO" id="GO:0048471">
    <property type="term" value="C:perinuclear region of cytoplasm"/>
    <property type="evidence" value="ECO:0007669"/>
    <property type="project" value="UniProtKB-SubCell"/>
</dbReference>
<dbReference type="GO" id="GO:0005770">
    <property type="term" value="C:late endosome"/>
    <property type="evidence" value="ECO:0007669"/>
    <property type="project" value="UniProtKB-SubCell"/>
</dbReference>
<dbReference type="InterPro" id="IPR000651">
    <property type="entry name" value="Ras-like_Gua-exchang_fac_N"/>
</dbReference>
<keyword evidence="15" id="KW-0832">Ubl conjugation</keyword>
<dbReference type="GO" id="GO:0007264">
    <property type="term" value="P:small GTPase-mediated signal transduction"/>
    <property type="evidence" value="ECO:0007669"/>
    <property type="project" value="InterPro"/>
</dbReference>
<dbReference type="Ensembl" id="ENSSMAT00000015120.2">
    <property type="protein sequence ID" value="ENSSMAP00000014927.2"/>
    <property type="gene ID" value="ENSSMAG00000008911.2"/>
</dbReference>
<feature type="region of interest" description="Disordered" evidence="25">
    <location>
        <begin position="1"/>
        <end position="28"/>
    </location>
</feature>
<evidence type="ECO:0000256" key="1">
    <source>
        <dbReference type="ARBA" id="ARBA00004236"/>
    </source>
</evidence>
<keyword evidence="7" id="KW-0343">GTPase activation</keyword>
<keyword evidence="18" id="KW-0472">Membrane</keyword>
<evidence type="ECO:0000256" key="7">
    <source>
        <dbReference type="ARBA" id="ARBA00022468"/>
    </source>
</evidence>
<dbReference type="CDD" id="cd00038">
    <property type="entry name" value="CAP_ED"/>
    <property type="match status" value="1"/>
</dbReference>
<dbReference type="SMART" id="SM00314">
    <property type="entry name" value="RA"/>
    <property type="match status" value="1"/>
</dbReference>
<dbReference type="CDD" id="cd01785">
    <property type="entry name" value="RA_PDZ-GEF1"/>
    <property type="match status" value="1"/>
</dbReference>
<proteinExistence type="inferred from homology"/>
<dbReference type="GeneTree" id="ENSGT00940000156418"/>
<accession>A0A8D3AA09</accession>
<dbReference type="Gene3D" id="2.30.42.10">
    <property type="match status" value="1"/>
</dbReference>
<dbReference type="InterPro" id="IPR036034">
    <property type="entry name" value="PDZ_sf"/>
</dbReference>
<dbReference type="CDD" id="cd06755">
    <property type="entry name" value="PDZ_RapGEF2_RapGEF6-like"/>
    <property type="match status" value="1"/>
</dbReference>
<dbReference type="SMART" id="SM00228">
    <property type="entry name" value="PDZ"/>
    <property type="match status" value="1"/>
</dbReference>